<keyword evidence="9 12" id="KW-0201">Cytochrome c-type biogenesis</keyword>
<feature type="transmembrane region" description="Helical" evidence="12">
    <location>
        <begin position="12"/>
        <end position="31"/>
    </location>
</feature>
<keyword evidence="11 12" id="KW-0472">Membrane</keyword>
<evidence type="ECO:0000256" key="9">
    <source>
        <dbReference type="ARBA" id="ARBA00022748"/>
    </source>
</evidence>
<comment type="caution">
    <text evidence="13">The sequence shown here is derived from an EMBL/GenBank/DDBJ whole genome shotgun (WGS) entry which is preliminary data.</text>
</comment>
<keyword evidence="5 12" id="KW-0813">Transport</keyword>
<evidence type="ECO:0000313" key="13">
    <source>
        <dbReference type="EMBL" id="RII37116.1"/>
    </source>
</evidence>
<evidence type="ECO:0000256" key="3">
    <source>
        <dbReference type="ARBA" id="ARBA00008741"/>
    </source>
</evidence>
<evidence type="ECO:0000256" key="8">
    <source>
        <dbReference type="ARBA" id="ARBA00022692"/>
    </source>
</evidence>
<keyword evidence="6 12" id="KW-1003">Cell membrane</keyword>
<name>A0A399J2E4_9RHOB</name>
<dbReference type="Pfam" id="PF04995">
    <property type="entry name" value="CcmD"/>
    <property type="match status" value="1"/>
</dbReference>
<keyword evidence="10 12" id="KW-1133">Transmembrane helix</keyword>
<evidence type="ECO:0000256" key="12">
    <source>
        <dbReference type="RuleBase" id="RU363101"/>
    </source>
</evidence>
<dbReference type="GO" id="GO:0015886">
    <property type="term" value="P:heme transport"/>
    <property type="evidence" value="ECO:0007669"/>
    <property type="project" value="InterPro"/>
</dbReference>
<evidence type="ECO:0000256" key="11">
    <source>
        <dbReference type="ARBA" id="ARBA00023136"/>
    </source>
</evidence>
<comment type="subcellular location">
    <subcellularLocation>
        <location evidence="2 12">Cell inner membrane</location>
        <topology evidence="2 12">Single-pass membrane protein</topology>
    </subcellularLocation>
</comment>
<evidence type="ECO:0000256" key="7">
    <source>
        <dbReference type="ARBA" id="ARBA00022519"/>
    </source>
</evidence>
<gene>
    <name evidence="13" type="primary">ccmD</name>
    <name evidence="13" type="ORF">DL237_18965</name>
</gene>
<organism evidence="13 14">
    <name type="scientific">Pseudooceanicola sediminis</name>
    <dbReference type="NCBI Taxonomy" id="2211117"/>
    <lineage>
        <taxon>Bacteria</taxon>
        <taxon>Pseudomonadati</taxon>
        <taxon>Pseudomonadota</taxon>
        <taxon>Alphaproteobacteria</taxon>
        <taxon>Rhodobacterales</taxon>
        <taxon>Paracoccaceae</taxon>
        <taxon>Pseudooceanicola</taxon>
    </lineage>
</organism>
<evidence type="ECO:0000256" key="1">
    <source>
        <dbReference type="ARBA" id="ARBA00002442"/>
    </source>
</evidence>
<reference evidence="13 14" key="1">
    <citation type="submission" date="2018-08" db="EMBL/GenBank/DDBJ databases">
        <title>Pseudooceanicola sediminis CY03 in the family Rhodobacteracea.</title>
        <authorList>
            <person name="Zhang Y.-J."/>
        </authorList>
    </citation>
    <scope>NUCLEOTIDE SEQUENCE [LARGE SCALE GENOMIC DNA]</scope>
    <source>
        <strain evidence="13 14">CY03</strain>
    </source>
</reference>
<dbReference type="AlphaFoldDB" id="A0A399J2E4"/>
<dbReference type="InterPro" id="IPR007078">
    <property type="entry name" value="Haem_export_protD_CcmD"/>
</dbReference>
<dbReference type="GO" id="GO:0017004">
    <property type="term" value="P:cytochrome complex assembly"/>
    <property type="evidence" value="ECO:0007669"/>
    <property type="project" value="UniProtKB-KW"/>
</dbReference>
<evidence type="ECO:0000256" key="10">
    <source>
        <dbReference type="ARBA" id="ARBA00022989"/>
    </source>
</evidence>
<evidence type="ECO:0000256" key="4">
    <source>
        <dbReference type="ARBA" id="ARBA00016461"/>
    </source>
</evidence>
<dbReference type="GO" id="GO:0005886">
    <property type="term" value="C:plasma membrane"/>
    <property type="evidence" value="ECO:0007669"/>
    <property type="project" value="UniProtKB-SubCell"/>
</dbReference>
<keyword evidence="14" id="KW-1185">Reference proteome</keyword>
<comment type="function">
    <text evidence="1 12">Required for the export of heme to the periplasm for the biogenesis of c-type cytochromes.</text>
</comment>
<proteinExistence type="inferred from homology"/>
<comment type="similarity">
    <text evidence="3 12">Belongs to the CcmD/CycX/HelD family.</text>
</comment>
<evidence type="ECO:0000256" key="5">
    <source>
        <dbReference type="ARBA" id="ARBA00022448"/>
    </source>
</evidence>
<evidence type="ECO:0000256" key="2">
    <source>
        <dbReference type="ARBA" id="ARBA00004377"/>
    </source>
</evidence>
<accession>A0A399J2E4</accession>
<protein>
    <recommendedName>
        <fullName evidence="4 12">Heme exporter protein D</fullName>
    </recommendedName>
</protein>
<keyword evidence="7 12" id="KW-0997">Cell inner membrane</keyword>
<dbReference type="NCBIfam" id="TIGR03141">
    <property type="entry name" value="cytochro_ccmD"/>
    <property type="match status" value="1"/>
</dbReference>
<evidence type="ECO:0000313" key="14">
    <source>
        <dbReference type="Proteomes" id="UP000265848"/>
    </source>
</evidence>
<sequence length="51" mass="5653">MPELGKYAAAVLTSYAVSLLLLAGLAAFSLWRARRVRAALRKVEDRARRHG</sequence>
<evidence type="ECO:0000256" key="6">
    <source>
        <dbReference type="ARBA" id="ARBA00022475"/>
    </source>
</evidence>
<dbReference type="EMBL" id="QWJJ01000022">
    <property type="protein sequence ID" value="RII37116.1"/>
    <property type="molecule type" value="Genomic_DNA"/>
</dbReference>
<dbReference type="RefSeq" id="WP_119400651.1">
    <property type="nucleotide sequence ID" value="NZ_QWJJ01000022.1"/>
</dbReference>
<keyword evidence="8 12" id="KW-0812">Transmembrane</keyword>
<dbReference type="Proteomes" id="UP000265848">
    <property type="component" value="Unassembled WGS sequence"/>
</dbReference>